<evidence type="ECO:0000313" key="11">
    <source>
        <dbReference type="Proteomes" id="UP001159405"/>
    </source>
</evidence>
<keyword evidence="11" id="KW-1185">Reference proteome</keyword>
<dbReference type="PRINTS" id="PR00740">
    <property type="entry name" value="GLHYDRLASE27"/>
</dbReference>
<evidence type="ECO:0000256" key="7">
    <source>
        <dbReference type="RuleBase" id="RU361168"/>
    </source>
</evidence>
<evidence type="ECO:0000313" key="10">
    <source>
        <dbReference type="EMBL" id="CAH3042327.1"/>
    </source>
</evidence>
<evidence type="ECO:0000259" key="9">
    <source>
        <dbReference type="Pfam" id="PF17801"/>
    </source>
</evidence>
<evidence type="ECO:0000256" key="3">
    <source>
        <dbReference type="ARBA" id="ARBA00012755"/>
    </source>
</evidence>
<name>A0ABN8N3N3_9CNID</name>
<feature type="domain" description="Alpha galactosidase C-terminal" evidence="9">
    <location>
        <begin position="328"/>
        <end position="402"/>
    </location>
</feature>
<dbReference type="Gene3D" id="3.20.20.70">
    <property type="entry name" value="Aldolase class I"/>
    <property type="match status" value="1"/>
</dbReference>
<evidence type="ECO:0000256" key="5">
    <source>
        <dbReference type="ARBA" id="ARBA00022801"/>
    </source>
</evidence>
<keyword evidence="7" id="KW-1015">Disulfide bond</keyword>
<protein>
    <recommendedName>
        <fullName evidence="3 7">Alpha-galactosidase</fullName>
        <ecNumber evidence="7">3.2.1.-</ecNumber>
    </recommendedName>
</protein>
<dbReference type="InterPro" id="IPR013780">
    <property type="entry name" value="Glyco_hydro_b"/>
</dbReference>
<comment type="similarity">
    <text evidence="2 7">Belongs to the glycosyl hydrolase 27 family.</text>
</comment>
<keyword evidence="8" id="KW-0472">Membrane</keyword>
<dbReference type="PANTHER" id="PTHR11452">
    <property type="entry name" value="ALPHA-GALACTOSIDASE/ALPHA-N-ACETYLGALACTOSAMINIDASE"/>
    <property type="match status" value="1"/>
</dbReference>
<dbReference type="Proteomes" id="UP001159405">
    <property type="component" value="Unassembled WGS sequence"/>
</dbReference>
<keyword evidence="8" id="KW-0812">Transmembrane</keyword>
<comment type="subunit">
    <text evidence="7">Homodimer.</text>
</comment>
<dbReference type="EMBL" id="CALNXK010000010">
    <property type="protein sequence ID" value="CAH3042327.1"/>
    <property type="molecule type" value="Genomic_DNA"/>
</dbReference>
<feature type="transmembrane region" description="Helical" evidence="8">
    <location>
        <begin position="6"/>
        <end position="31"/>
    </location>
</feature>
<keyword evidence="5 7" id="KW-0378">Hydrolase</keyword>
<keyword evidence="4" id="KW-0732">Signal</keyword>
<dbReference type="InterPro" id="IPR002241">
    <property type="entry name" value="Glyco_hydro_27"/>
</dbReference>
<dbReference type="SUPFAM" id="SSF51445">
    <property type="entry name" value="(Trans)glycosidases"/>
    <property type="match status" value="1"/>
</dbReference>
<dbReference type="SUPFAM" id="SSF51011">
    <property type="entry name" value="Glycosyl hydrolase domain"/>
    <property type="match status" value="1"/>
</dbReference>
<accession>A0ABN8N3N3</accession>
<keyword evidence="6 7" id="KW-0326">Glycosidase</keyword>
<dbReference type="Gene3D" id="2.60.40.1180">
    <property type="entry name" value="Golgi alpha-mannosidase II"/>
    <property type="match status" value="1"/>
</dbReference>
<dbReference type="EC" id="3.2.1.-" evidence="7"/>
<dbReference type="CDD" id="cd14792">
    <property type="entry name" value="GH27"/>
    <property type="match status" value="1"/>
</dbReference>
<proteinExistence type="inferred from homology"/>
<evidence type="ECO:0000256" key="6">
    <source>
        <dbReference type="ARBA" id="ARBA00023295"/>
    </source>
</evidence>
<reference evidence="10 11" key="1">
    <citation type="submission" date="2022-05" db="EMBL/GenBank/DDBJ databases">
        <authorList>
            <consortium name="Genoscope - CEA"/>
            <person name="William W."/>
        </authorList>
    </citation>
    <scope>NUCLEOTIDE SEQUENCE [LARGE SCALE GENOMIC DNA]</scope>
</reference>
<comment type="caution">
    <text evidence="10">The sequence shown here is derived from an EMBL/GenBank/DDBJ whole genome shotgun (WGS) entry which is preliminary data.</text>
</comment>
<dbReference type="Pfam" id="PF16499">
    <property type="entry name" value="Melibiase_2"/>
    <property type="match status" value="1"/>
</dbReference>
<dbReference type="InterPro" id="IPR017853">
    <property type="entry name" value="GH"/>
</dbReference>
<evidence type="ECO:0000256" key="1">
    <source>
        <dbReference type="ARBA" id="ARBA00001255"/>
    </source>
</evidence>
<evidence type="ECO:0000256" key="8">
    <source>
        <dbReference type="SAM" id="Phobius"/>
    </source>
</evidence>
<evidence type="ECO:0000256" key="2">
    <source>
        <dbReference type="ARBA" id="ARBA00009743"/>
    </source>
</evidence>
<dbReference type="Pfam" id="PF17801">
    <property type="entry name" value="Melibiase_C"/>
    <property type="match status" value="1"/>
</dbReference>
<gene>
    <name evidence="10" type="ORF">PLOB_00000877</name>
</gene>
<dbReference type="InterPro" id="IPR041233">
    <property type="entry name" value="Melibiase_C"/>
</dbReference>
<comment type="catalytic activity">
    <reaction evidence="1">
        <text>Hydrolysis of terminal, non-reducing alpha-D-galactose residues in alpha-D-galactosides, including galactose oligosaccharides, galactomannans and galactolipids.</text>
        <dbReference type="EC" id="3.2.1.22"/>
    </reaction>
</comment>
<keyword evidence="8" id="KW-1133">Transmembrane helix</keyword>
<dbReference type="PANTHER" id="PTHR11452:SF83">
    <property type="entry name" value="ALPHA-GALACTOSIDASE"/>
    <property type="match status" value="1"/>
</dbReference>
<organism evidence="10 11">
    <name type="scientific">Porites lobata</name>
    <dbReference type="NCBI Taxonomy" id="104759"/>
    <lineage>
        <taxon>Eukaryota</taxon>
        <taxon>Metazoa</taxon>
        <taxon>Cnidaria</taxon>
        <taxon>Anthozoa</taxon>
        <taxon>Hexacorallia</taxon>
        <taxon>Scleractinia</taxon>
        <taxon>Fungiina</taxon>
        <taxon>Poritidae</taxon>
        <taxon>Porites</taxon>
    </lineage>
</organism>
<evidence type="ECO:0000256" key="4">
    <source>
        <dbReference type="ARBA" id="ARBA00022729"/>
    </source>
</evidence>
<dbReference type="InterPro" id="IPR013785">
    <property type="entry name" value="Aldolase_TIM"/>
</dbReference>
<sequence length="409" mass="46223">MFRRFLSFFLAKMAACKFYIVIINVVALLFGAKSLNNGLARTPPMGWMAWVKFRCYISEDLVKTMADHIVSAGYKDVGYEYVSIDDCWMAHNRTAWGELQPNPTAFPNGMKAVADYVHSKGLKLGIYADIGIRTCAGFPGTAGHFQQDMDTFASWGVDYLKLDGCNSVEAQFGTLYPEVTVALNKTGRPIVFSCNWPADQTFKHIKPNYMQVAENCNLWRSWWDMDTNFGRVKYIIDWMGQNQDDIIPAVGCGKWNDPDQLVVGDQGLTVDESKVQFAIWAIMAAPLQMSNDLRDFPDWAREILQNREVIAVNQDKLCKMGRRVFKGEETEVWARPLYDGSVAIALFSRAQYRGTMFASFEMVGLPSSMATARDLFEHKDLGKYQDMFTAEVNPNGVVMVKLTPVKELP</sequence>